<keyword evidence="3" id="KW-0132">Cell division</keyword>
<keyword evidence="12" id="KW-1185">Reference proteome</keyword>
<keyword evidence="7" id="KW-0131">Cell cycle</keyword>
<proteinExistence type="predicted"/>
<evidence type="ECO:0000256" key="3">
    <source>
        <dbReference type="ARBA" id="ARBA00022618"/>
    </source>
</evidence>
<reference evidence="11 12" key="1">
    <citation type="submission" date="2019-04" db="EMBL/GenBank/DDBJ databases">
        <title>Streptomyces oryziradicis sp. nov., a novel actinomycete isolated from rhizosphere soil of rice (Oryza sativa L.).</title>
        <authorList>
            <person name="Li C."/>
        </authorList>
    </citation>
    <scope>NUCLEOTIDE SEQUENCE [LARGE SCALE GENOMIC DNA]</scope>
    <source>
        <strain evidence="11 12">NEAU-C40</strain>
    </source>
</reference>
<evidence type="ECO:0000313" key="11">
    <source>
        <dbReference type="EMBL" id="TKA10676.1"/>
    </source>
</evidence>
<dbReference type="PANTHER" id="PTHR37820:SF1">
    <property type="entry name" value="CELL DIVISION PROTEIN FTSQ"/>
    <property type="match status" value="1"/>
</dbReference>
<dbReference type="GO" id="GO:0051301">
    <property type="term" value="P:cell division"/>
    <property type="evidence" value="ECO:0007669"/>
    <property type="project" value="UniProtKB-KW"/>
</dbReference>
<dbReference type="Proteomes" id="UP000305778">
    <property type="component" value="Unassembled WGS sequence"/>
</dbReference>
<evidence type="ECO:0000256" key="2">
    <source>
        <dbReference type="ARBA" id="ARBA00022475"/>
    </source>
</evidence>
<evidence type="ECO:0000256" key="9">
    <source>
        <dbReference type="SAM" id="Phobius"/>
    </source>
</evidence>
<keyword evidence="5 9" id="KW-1133">Transmembrane helix</keyword>
<evidence type="ECO:0000256" key="5">
    <source>
        <dbReference type="ARBA" id="ARBA00022989"/>
    </source>
</evidence>
<dbReference type="Pfam" id="PF08478">
    <property type="entry name" value="POTRA_1"/>
    <property type="match status" value="1"/>
</dbReference>
<dbReference type="GO" id="GO:0005886">
    <property type="term" value="C:plasma membrane"/>
    <property type="evidence" value="ECO:0007669"/>
    <property type="project" value="TreeGrafter"/>
</dbReference>
<dbReference type="InterPro" id="IPR013685">
    <property type="entry name" value="POTRA_FtsQ_type"/>
</dbReference>
<protein>
    <submittedName>
        <fullName evidence="11">FtsQ-type POTRA domain-containing protein</fullName>
    </submittedName>
</protein>
<comment type="subcellular location">
    <subcellularLocation>
        <location evidence="1">Membrane</location>
    </subcellularLocation>
</comment>
<comment type="caution">
    <text evidence="11">The sequence shown here is derived from an EMBL/GenBank/DDBJ whole genome shotgun (WGS) entry which is preliminary data.</text>
</comment>
<accession>A0A4U0SLZ0</accession>
<feature type="domain" description="POTRA" evidence="10">
    <location>
        <begin position="51"/>
        <end position="120"/>
    </location>
</feature>
<feature type="transmembrane region" description="Helical" evidence="9">
    <location>
        <begin position="26"/>
        <end position="46"/>
    </location>
</feature>
<feature type="region of interest" description="Disordered" evidence="8">
    <location>
        <begin position="1"/>
        <end position="20"/>
    </location>
</feature>
<dbReference type="OrthoDB" id="9790760at2"/>
<organism evidence="11 12">
    <name type="scientific">Actinacidiphila oryziradicis</name>
    <dbReference type="NCBI Taxonomy" id="2571141"/>
    <lineage>
        <taxon>Bacteria</taxon>
        <taxon>Bacillati</taxon>
        <taxon>Actinomycetota</taxon>
        <taxon>Actinomycetes</taxon>
        <taxon>Kitasatosporales</taxon>
        <taxon>Streptomycetaceae</taxon>
        <taxon>Actinacidiphila</taxon>
    </lineage>
</organism>
<evidence type="ECO:0000313" key="12">
    <source>
        <dbReference type="Proteomes" id="UP000305778"/>
    </source>
</evidence>
<dbReference type="Gene3D" id="3.10.20.310">
    <property type="entry name" value="membrane protein fhac"/>
    <property type="match status" value="1"/>
</dbReference>
<dbReference type="InterPro" id="IPR034746">
    <property type="entry name" value="POTRA"/>
</dbReference>
<dbReference type="RefSeq" id="WP_136724436.1">
    <property type="nucleotide sequence ID" value="NZ_SUMC01000012.1"/>
</dbReference>
<sequence length="252" mass="26442">MAAPTTAPAERGSLHLPPPGPRRRRAVLALLAAVTVLAVAGGWLVYGSSWLAVTRVEVTGTRVLTPGQVRGVADVRLGGALASVDTGAIGRRLRKALPRIGSVEVARSWPHTIRLKVTERTPSALIKKDGKFIEVDPTGVRYATSVTAPKGVPLVELTLSQSPSVRLFGTKRLLQTAVEVAADLPSAVHKAARSIRVRSYDNITILLSGGRTVMWGSRERGGEKAVALTALMKAAGGANRFDVSAPSAPAAE</sequence>
<keyword evidence="6 9" id="KW-0472">Membrane</keyword>
<dbReference type="AlphaFoldDB" id="A0A4U0SLZ0"/>
<dbReference type="InterPro" id="IPR050487">
    <property type="entry name" value="FtsQ_DivIB"/>
</dbReference>
<dbReference type="PROSITE" id="PS51779">
    <property type="entry name" value="POTRA"/>
    <property type="match status" value="1"/>
</dbReference>
<keyword evidence="4 9" id="KW-0812">Transmembrane</keyword>
<evidence type="ECO:0000256" key="7">
    <source>
        <dbReference type="ARBA" id="ARBA00023306"/>
    </source>
</evidence>
<evidence type="ECO:0000259" key="10">
    <source>
        <dbReference type="PROSITE" id="PS51779"/>
    </source>
</evidence>
<evidence type="ECO:0000256" key="8">
    <source>
        <dbReference type="SAM" id="MobiDB-lite"/>
    </source>
</evidence>
<name>A0A4U0SLZ0_9ACTN</name>
<evidence type="ECO:0000256" key="6">
    <source>
        <dbReference type="ARBA" id="ARBA00023136"/>
    </source>
</evidence>
<gene>
    <name evidence="11" type="ORF">FCI23_15305</name>
</gene>
<keyword evidence="2" id="KW-1003">Cell membrane</keyword>
<evidence type="ECO:0000256" key="4">
    <source>
        <dbReference type="ARBA" id="ARBA00022692"/>
    </source>
</evidence>
<evidence type="ECO:0000256" key="1">
    <source>
        <dbReference type="ARBA" id="ARBA00004370"/>
    </source>
</evidence>
<dbReference type="PANTHER" id="PTHR37820">
    <property type="entry name" value="CELL DIVISION PROTEIN DIVIB"/>
    <property type="match status" value="1"/>
</dbReference>
<dbReference type="EMBL" id="SUMC01000012">
    <property type="protein sequence ID" value="TKA10676.1"/>
    <property type="molecule type" value="Genomic_DNA"/>
</dbReference>